<organism evidence="10 12">
    <name type="scientific">Rotaria sordida</name>
    <dbReference type="NCBI Taxonomy" id="392033"/>
    <lineage>
        <taxon>Eukaryota</taxon>
        <taxon>Metazoa</taxon>
        <taxon>Spiralia</taxon>
        <taxon>Gnathifera</taxon>
        <taxon>Rotifera</taxon>
        <taxon>Eurotatoria</taxon>
        <taxon>Bdelloidea</taxon>
        <taxon>Philodinida</taxon>
        <taxon>Philodinidae</taxon>
        <taxon>Rotaria</taxon>
    </lineage>
</organism>
<dbReference type="InterPro" id="IPR025733">
    <property type="entry name" value="PAPs_C"/>
</dbReference>
<evidence type="ECO:0000256" key="3">
    <source>
        <dbReference type="ARBA" id="ARBA00022525"/>
    </source>
</evidence>
<dbReference type="GO" id="GO:0005576">
    <property type="term" value="C:extracellular region"/>
    <property type="evidence" value="ECO:0007669"/>
    <property type="project" value="UniProtKB-SubCell"/>
</dbReference>
<feature type="domain" description="Purple acid phosphatase N-terminal" evidence="9">
    <location>
        <begin position="282"/>
        <end position="387"/>
    </location>
</feature>
<evidence type="ECO:0000313" key="12">
    <source>
        <dbReference type="Proteomes" id="UP000663854"/>
    </source>
</evidence>
<dbReference type="GO" id="GO:0046872">
    <property type="term" value="F:metal ion binding"/>
    <property type="evidence" value="ECO:0007669"/>
    <property type="project" value="InterPro"/>
</dbReference>
<comment type="subcellular location">
    <subcellularLocation>
        <location evidence="1">Secreted</location>
    </subcellularLocation>
</comment>
<keyword evidence="5" id="KW-0325">Glycoprotein</keyword>
<dbReference type="Pfam" id="PF16656">
    <property type="entry name" value="Pur_ac_phosph_N"/>
    <property type="match status" value="1"/>
</dbReference>
<comment type="caution">
    <text evidence="10">The sequence shown here is derived from an EMBL/GenBank/DDBJ whole genome shotgun (WGS) entry which is preliminary data.</text>
</comment>
<evidence type="ECO:0000256" key="2">
    <source>
        <dbReference type="ARBA" id="ARBA00011738"/>
    </source>
</evidence>
<feature type="domain" description="Calcineurin-like phosphoesterase" evidence="7">
    <location>
        <begin position="413"/>
        <end position="619"/>
    </location>
</feature>
<feature type="domain" description="Purple acid phosphatase C-terminal" evidence="8">
    <location>
        <begin position="635"/>
        <end position="692"/>
    </location>
</feature>
<comment type="subunit">
    <text evidence="2">Homodimer.</text>
</comment>
<gene>
    <name evidence="11" type="ORF">JXQ802_LOCUS42765</name>
    <name evidence="10" type="ORF">PYM288_LOCUS27725</name>
</gene>
<dbReference type="EMBL" id="CAJNOL010002941">
    <property type="protein sequence ID" value="CAF1538364.1"/>
    <property type="molecule type" value="Genomic_DNA"/>
</dbReference>
<evidence type="ECO:0000313" key="11">
    <source>
        <dbReference type="EMBL" id="CAF1538364.1"/>
    </source>
</evidence>
<keyword evidence="13" id="KW-1185">Reference proteome</keyword>
<evidence type="ECO:0000256" key="1">
    <source>
        <dbReference type="ARBA" id="ARBA00004613"/>
    </source>
</evidence>
<evidence type="ECO:0000256" key="6">
    <source>
        <dbReference type="RuleBase" id="RU361203"/>
    </source>
</evidence>
<dbReference type="Proteomes" id="UP000663870">
    <property type="component" value="Unassembled WGS sequence"/>
</dbReference>
<dbReference type="SUPFAM" id="SSF49363">
    <property type="entry name" value="Purple acid phosphatase, N-terminal domain"/>
    <property type="match status" value="1"/>
</dbReference>
<proteinExistence type="inferred from homology"/>
<evidence type="ECO:0000259" key="8">
    <source>
        <dbReference type="Pfam" id="PF14008"/>
    </source>
</evidence>
<dbReference type="AlphaFoldDB" id="A0A815AHY3"/>
<dbReference type="Gene3D" id="3.60.21.10">
    <property type="match status" value="1"/>
</dbReference>
<dbReference type="InterPro" id="IPR008963">
    <property type="entry name" value="Purple_acid_Pase-like_N"/>
</dbReference>
<dbReference type="EC" id="3.1.3.2" evidence="6"/>
<comment type="catalytic activity">
    <reaction evidence="6">
        <text>a phosphate monoester + H2O = an alcohol + phosphate</text>
        <dbReference type="Rhea" id="RHEA:15017"/>
        <dbReference type="ChEBI" id="CHEBI:15377"/>
        <dbReference type="ChEBI" id="CHEBI:30879"/>
        <dbReference type="ChEBI" id="CHEBI:43474"/>
        <dbReference type="ChEBI" id="CHEBI:67140"/>
        <dbReference type="EC" id="3.1.3.2"/>
    </reaction>
</comment>
<comment type="similarity">
    <text evidence="6">Belongs to the metallophosphoesterase superfamily. Purple acid phosphatase family.</text>
</comment>
<evidence type="ECO:0000313" key="10">
    <source>
        <dbReference type="EMBL" id="CAF1257989.1"/>
    </source>
</evidence>
<dbReference type="GO" id="GO:0003993">
    <property type="term" value="F:acid phosphatase activity"/>
    <property type="evidence" value="ECO:0007669"/>
    <property type="project" value="UniProtKB-EC"/>
</dbReference>
<dbReference type="EMBL" id="CAJNOH010001879">
    <property type="protein sequence ID" value="CAF1257989.1"/>
    <property type="molecule type" value="Genomic_DNA"/>
</dbReference>
<dbReference type="Gene3D" id="2.60.40.380">
    <property type="entry name" value="Purple acid phosphatase-like, N-terminal"/>
    <property type="match status" value="1"/>
</dbReference>
<dbReference type="PANTHER" id="PTHR45778">
    <property type="entry name" value="PURPLE ACID PHOSPHATASE-RELATED"/>
    <property type="match status" value="1"/>
</dbReference>
<dbReference type="InterPro" id="IPR004843">
    <property type="entry name" value="Calcineurin-like_PHP"/>
</dbReference>
<evidence type="ECO:0000256" key="5">
    <source>
        <dbReference type="ARBA" id="ARBA00023180"/>
    </source>
</evidence>
<evidence type="ECO:0000259" key="7">
    <source>
        <dbReference type="Pfam" id="PF00149"/>
    </source>
</evidence>
<dbReference type="CDD" id="cd00839">
    <property type="entry name" value="MPP_PAPs"/>
    <property type="match status" value="1"/>
</dbReference>
<dbReference type="SUPFAM" id="SSF56300">
    <property type="entry name" value="Metallo-dependent phosphatases"/>
    <property type="match status" value="1"/>
</dbReference>
<dbReference type="Pfam" id="PF00149">
    <property type="entry name" value="Metallophos"/>
    <property type="match status" value="1"/>
</dbReference>
<dbReference type="PANTHER" id="PTHR45778:SF7">
    <property type="entry name" value="PURPLE ACID PHOSPHATASE"/>
    <property type="match status" value="1"/>
</dbReference>
<accession>A0A815AHY3</accession>
<evidence type="ECO:0000313" key="13">
    <source>
        <dbReference type="Proteomes" id="UP000663870"/>
    </source>
</evidence>
<dbReference type="InterPro" id="IPR029052">
    <property type="entry name" value="Metallo-depent_PP-like"/>
</dbReference>
<keyword evidence="4" id="KW-0732">Signal</keyword>
<dbReference type="Pfam" id="PF14008">
    <property type="entry name" value="Metallophos_C"/>
    <property type="match status" value="1"/>
</dbReference>
<evidence type="ECO:0000256" key="4">
    <source>
        <dbReference type="ARBA" id="ARBA00022729"/>
    </source>
</evidence>
<evidence type="ECO:0000259" key="9">
    <source>
        <dbReference type="Pfam" id="PF16656"/>
    </source>
</evidence>
<dbReference type="InterPro" id="IPR015914">
    <property type="entry name" value="PAPs_N"/>
</dbReference>
<keyword evidence="6" id="KW-0378">Hydrolase</keyword>
<reference evidence="10" key="1">
    <citation type="submission" date="2021-02" db="EMBL/GenBank/DDBJ databases">
        <authorList>
            <person name="Nowell W R."/>
        </authorList>
    </citation>
    <scope>NUCLEOTIDE SEQUENCE</scope>
</reference>
<protein>
    <recommendedName>
        <fullName evidence="6">Purple acid phosphatase</fullName>
        <ecNumber evidence="6">3.1.3.2</ecNumber>
    </recommendedName>
</protein>
<dbReference type="Proteomes" id="UP000663854">
    <property type="component" value="Unassembled WGS sequence"/>
</dbReference>
<dbReference type="InterPro" id="IPR041792">
    <property type="entry name" value="MPP_PAP"/>
</dbReference>
<sequence>MFQSQPIINTKKNSTETDLTNTIPIGQNSLINASPTSLLSSSSLKSIGFEASFDVNVNNLSRNLNTCDDDNFLKTFNDDILNEFESDTFSIDPNIFDPIQDLLSSDFDMFEKQSDSVLPQQTEASDMNTINSYLTLPIIRETDHSFVSSIDSTSNNSERDQYILRDSIASSDPIPTVTITHLNVSTTVYVSMEQIEVTWTPILNPCQDDFIGIYFVETPILTGACDYIGYEFVQNQTSASWEMVNLRRQLEFRYYSRDQHCSGNYSFVAKSPVIRPLNYNEPTQIHLAYGDQIDQMFVSFVTNSSAHTPRCQYGLNPSSLEWEANGTTLTYTASDMCEGRATVWGPHNFIDPGFMHTILLSNLQPSTTYFYRVGTEEDGWSSVYSFTNRPANEDSEVILIAYGDMGLAPFASGAKSTMDRVRARVISTNITCLLHIGDISYAMGIAILWDAFMTQIGPIASHVPYMVSIGNHEYDHVTGGDKDPSRAPGPGGFRPKWGDYGIDSGGECAVPMVRRFHSPSNGNSLFWYSFDVGPIHFVIYSNEHDFHRGSPQYIWLEQDLQTVNRSRTPWLITTSHRPMYSSQIIPKPYFIILMLQLYLEPLFYKYHVDINLYAHIHSYERTCPMYQHKCVDDGITQVLIGMAGQDLVSYPYTGAEWSIYHDEEYGYTQLWANRTFLKFTYYHDTDDAIADEFVLKK</sequence>
<name>A0A815AHY3_9BILA</name>
<keyword evidence="3" id="KW-0964">Secreted</keyword>